<evidence type="ECO:0000256" key="2">
    <source>
        <dbReference type="SAM" id="MobiDB-lite"/>
    </source>
</evidence>
<dbReference type="AlphaFoldDB" id="A0A6P7HJ63"/>
<dbReference type="OrthoDB" id="5566667at2759"/>
<dbReference type="Pfam" id="PF21636">
    <property type="entry name" value="PPP1R21_C"/>
    <property type="match status" value="1"/>
</dbReference>
<name>A0A6P7HJ63_DIAVI</name>
<dbReference type="InParanoid" id="A0A6P7HJ63"/>
<dbReference type="Proteomes" id="UP001652700">
    <property type="component" value="Unplaced"/>
</dbReference>
<dbReference type="EnsemblMetazoa" id="XM_028299839.2">
    <property type="protein sequence ID" value="XP_028155640.1"/>
    <property type="gene ID" value="LOC114349460"/>
</dbReference>
<dbReference type="KEGG" id="dvv:114349460"/>
<dbReference type="InterPro" id="IPR049372">
    <property type="entry name" value="PPP1R21_C"/>
</dbReference>
<keyword evidence="5" id="KW-1185">Reference proteome</keyword>
<organism evidence="6">
    <name type="scientific">Diabrotica virgifera virgifera</name>
    <name type="common">western corn rootworm</name>
    <dbReference type="NCBI Taxonomy" id="50390"/>
    <lineage>
        <taxon>Eukaryota</taxon>
        <taxon>Metazoa</taxon>
        <taxon>Ecdysozoa</taxon>
        <taxon>Arthropoda</taxon>
        <taxon>Hexapoda</taxon>
        <taxon>Insecta</taxon>
        <taxon>Pterygota</taxon>
        <taxon>Neoptera</taxon>
        <taxon>Endopterygota</taxon>
        <taxon>Coleoptera</taxon>
        <taxon>Polyphaga</taxon>
        <taxon>Cucujiformia</taxon>
        <taxon>Chrysomeloidea</taxon>
        <taxon>Chrysomelidae</taxon>
        <taxon>Galerucinae</taxon>
        <taxon>Diabroticina</taxon>
        <taxon>Diabroticites</taxon>
        <taxon>Diabrotica</taxon>
    </lineage>
</organism>
<evidence type="ECO:0000256" key="1">
    <source>
        <dbReference type="SAM" id="Coils"/>
    </source>
</evidence>
<evidence type="ECO:0000313" key="4">
    <source>
        <dbReference type="EnsemblMetazoa" id="XP_028155640.1"/>
    </source>
</evidence>
<sequence length="325" mass="37778">MEKETDIESKYQRLAAEYSKIRSQATVLKKAVLDEQAKTAGLQDQVRNHEQTVRKRDQEIESLTFRNDQLTKRIVVLQQELQTSNSSKKNKNKTTESIPNVDISVLNDELQKKILENAQLFNSIAEKDSEILECREKLKNLDELITNLQTELTNKEKVHNQDEEKYRKQLQELEKNVRKLSLHNAENKRSSDSSEESAKHWQSEAERWKAECDLLKSKPQSSDKLTNFFESQISEILESNALLKSETQTVWAENLALTARLENVTLEHKKLKSSLELSYEELMTTNNNYKTQLDAMTEHLAAQNEKITKQCDEIQFLKHKLSSKK</sequence>
<dbReference type="RefSeq" id="XP_028155640.1">
    <property type="nucleotide sequence ID" value="XM_028299839.1"/>
</dbReference>
<feature type="region of interest" description="Disordered" evidence="2">
    <location>
        <begin position="178"/>
        <end position="202"/>
    </location>
</feature>
<feature type="domain" description="Protein phosphatase 1 regulatory subunit 21 N-terminal" evidence="3">
    <location>
        <begin position="12"/>
        <end position="110"/>
    </location>
</feature>
<proteinExistence type="predicted"/>
<reference evidence="4" key="2">
    <citation type="submission" date="2025-05" db="UniProtKB">
        <authorList>
            <consortium name="EnsemblMetazoa"/>
        </authorList>
    </citation>
    <scope>IDENTIFICATION</scope>
</reference>
<reference evidence="6" key="1">
    <citation type="submission" date="2025-04" db="UniProtKB">
        <authorList>
            <consortium name="RefSeq"/>
        </authorList>
    </citation>
    <scope>IDENTIFICATION</scope>
    <source>
        <tissue evidence="6">Whole insect</tissue>
    </source>
</reference>
<dbReference type="GeneID" id="114349460"/>
<feature type="coiled-coil region" evidence="1">
    <location>
        <begin position="60"/>
        <end position="87"/>
    </location>
</feature>
<dbReference type="Pfam" id="PF10205">
    <property type="entry name" value="KLRAQ"/>
    <property type="match status" value="1"/>
</dbReference>
<dbReference type="GO" id="GO:0016020">
    <property type="term" value="C:membrane"/>
    <property type="evidence" value="ECO:0007669"/>
    <property type="project" value="TreeGrafter"/>
</dbReference>
<feature type="compositionally biased region" description="Basic and acidic residues" evidence="2">
    <location>
        <begin position="185"/>
        <end position="202"/>
    </location>
</feature>
<evidence type="ECO:0000313" key="6">
    <source>
        <dbReference type="RefSeq" id="XP_028155640.1"/>
    </source>
</evidence>
<feature type="coiled-coil region" evidence="1">
    <location>
        <begin position="279"/>
        <end position="306"/>
    </location>
</feature>
<evidence type="ECO:0000313" key="5">
    <source>
        <dbReference type="Proteomes" id="UP001652700"/>
    </source>
</evidence>
<dbReference type="SMART" id="SM01254">
    <property type="entry name" value="KLRAQ"/>
    <property type="match status" value="1"/>
</dbReference>
<dbReference type="GO" id="GO:0005769">
    <property type="term" value="C:early endosome"/>
    <property type="evidence" value="ECO:0007669"/>
    <property type="project" value="TreeGrafter"/>
</dbReference>
<accession>A0A6P7HJ63</accession>
<gene>
    <name evidence="6" type="primary">LOC114349460</name>
</gene>
<evidence type="ECO:0000259" key="3">
    <source>
        <dbReference type="SMART" id="SM01254"/>
    </source>
</evidence>
<keyword evidence="1" id="KW-0175">Coiled coil</keyword>
<dbReference type="PANTHER" id="PTHR21448:SF0">
    <property type="entry name" value="PROTEIN PHOSPHATASE 1 REGULATORY SUBUNIT 21"/>
    <property type="match status" value="1"/>
</dbReference>
<dbReference type="InterPro" id="IPR019343">
    <property type="entry name" value="PPP1R21_N"/>
</dbReference>
<protein>
    <submittedName>
        <fullName evidence="6">Protein phosphatase 1 regulatory subunit 21</fullName>
    </submittedName>
</protein>
<dbReference type="PANTHER" id="PTHR21448">
    <property type="entry name" value="SMOOTH MUSCLE MYOSIN HEAVY CHAIN-RELATED"/>
    <property type="match status" value="1"/>
</dbReference>
<dbReference type="InterPro" id="IPR040024">
    <property type="entry name" value="PPP1R21"/>
</dbReference>